<evidence type="ECO:0000313" key="2">
    <source>
        <dbReference type="Proteomes" id="UP001169069"/>
    </source>
</evidence>
<name>A0ABT7QV49_9BACT</name>
<comment type="caution">
    <text evidence="1">The sequence shown here is derived from an EMBL/GenBank/DDBJ whole genome shotgun (WGS) entry which is preliminary data.</text>
</comment>
<keyword evidence="2" id="KW-1185">Reference proteome</keyword>
<accession>A0ABT7QV49</accession>
<reference evidence="1" key="1">
    <citation type="submission" date="2023-01" db="EMBL/GenBank/DDBJ databases">
        <title>Sulfurovum sp. zt1-1 genome assembly.</title>
        <authorList>
            <person name="Wang J."/>
        </authorList>
    </citation>
    <scope>NUCLEOTIDE SEQUENCE</scope>
    <source>
        <strain evidence="1">Zt1-1</strain>
    </source>
</reference>
<dbReference type="Proteomes" id="UP001169069">
    <property type="component" value="Unassembled WGS sequence"/>
</dbReference>
<dbReference type="EMBL" id="JAQIBD010000001">
    <property type="protein sequence ID" value="MDM5270722.1"/>
    <property type="molecule type" value="Genomic_DNA"/>
</dbReference>
<organism evidence="1 2">
    <name type="scientific">Sulfurovum zhangzhouensis</name>
    <dbReference type="NCBI Taxonomy" id="3019067"/>
    <lineage>
        <taxon>Bacteria</taxon>
        <taxon>Pseudomonadati</taxon>
        <taxon>Campylobacterota</taxon>
        <taxon>Epsilonproteobacteria</taxon>
        <taxon>Campylobacterales</taxon>
        <taxon>Sulfurovaceae</taxon>
        <taxon>Sulfurovum</taxon>
    </lineage>
</organism>
<protein>
    <submittedName>
        <fullName evidence="1">Uncharacterized protein</fullName>
    </submittedName>
</protein>
<proteinExistence type="predicted"/>
<dbReference type="RefSeq" id="WP_289411998.1">
    <property type="nucleotide sequence ID" value="NZ_JAQIBD010000001.1"/>
</dbReference>
<gene>
    <name evidence="1" type="ORF">PGH07_00850</name>
</gene>
<evidence type="ECO:0000313" key="1">
    <source>
        <dbReference type="EMBL" id="MDM5270722.1"/>
    </source>
</evidence>
<sequence>MIYFDKVESDTKIKHYRLDLDYHEYDLMLKMLNELKLEKSDFESDGRFEDRKPVAHKFFKKVQNIKQIEHGKKQTATRQANRSKIIESKKKINNAINLLRLECREITAYNVAQTAGISYNTAKKYLPDIN</sequence>